<accession>A0A841HK08</accession>
<dbReference type="InterPro" id="IPR016084">
    <property type="entry name" value="Haem_Oase-like_multi-hlx"/>
</dbReference>
<comment type="caution">
    <text evidence="1">The sequence shown here is derived from an EMBL/GenBank/DDBJ whole genome shotgun (WGS) entry which is preliminary data.</text>
</comment>
<dbReference type="Gene3D" id="1.20.910.10">
    <property type="entry name" value="Heme oxygenase-like"/>
    <property type="match status" value="1"/>
</dbReference>
<protein>
    <submittedName>
        <fullName evidence="1">Uncharacterized protein</fullName>
    </submittedName>
</protein>
<evidence type="ECO:0000313" key="1">
    <source>
        <dbReference type="EMBL" id="MBB6092472.1"/>
    </source>
</evidence>
<name>A0A841HK08_9GAMM</name>
<dbReference type="RefSeq" id="WP_184330269.1">
    <property type="nucleotide sequence ID" value="NZ_JACHHZ010000002.1"/>
</dbReference>
<reference evidence="1 2" key="1">
    <citation type="submission" date="2020-08" db="EMBL/GenBank/DDBJ databases">
        <title>Genomic Encyclopedia of Type Strains, Phase IV (KMG-IV): sequencing the most valuable type-strain genomes for metagenomic binning, comparative biology and taxonomic classification.</title>
        <authorList>
            <person name="Goeker M."/>
        </authorList>
    </citation>
    <scope>NUCLEOTIDE SEQUENCE [LARGE SCALE GENOMIC DNA]</scope>
    <source>
        <strain evidence="1 2">DSM 26723</strain>
    </source>
</reference>
<dbReference type="AlphaFoldDB" id="A0A841HK08"/>
<gene>
    <name evidence="1" type="ORF">HNQ60_001350</name>
</gene>
<keyword evidence="2" id="KW-1185">Reference proteome</keyword>
<sequence>MRAVMRAIFEAKRTYANLPLFEFMRDDSMTPRERLSFYPCMAPFILAFGDLNKYVMRDEKSTDRHQLMVNAHTYEDDHHWPWYLEDYTTLGFDQAKPTTAVLHSLYSDRTKVNRMLSAQLAHLLYDATPVERLVIIEAIEETGNVLFALTARLARAIEQEESVSLRYLGDFHFNLETGHSMGHDDHRELAEIALDAGQRERCIKLVAEVFHLFKNWTNELLAYAIGELIHPQTKSHSVSAYMAQLEGA</sequence>
<organism evidence="1 2">
    <name type="scientific">Povalibacter uvarum</name>
    <dbReference type="NCBI Taxonomy" id="732238"/>
    <lineage>
        <taxon>Bacteria</taxon>
        <taxon>Pseudomonadati</taxon>
        <taxon>Pseudomonadota</taxon>
        <taxon>Gammaproteobacteria</taxon>
        <taxon>Steroidobacterales</taxon>
        <taxon>Steroidobacteraceae</taxon>
        <taxon>Povalibacter</taxon>
    </lineage>
</organism>
<proteinExistence type="predicted"/>
<dbReference type="EMBL" id="JACHHZ010000002">
    <property type="protein sequence ID" value="MBB6092472.1"/>
    <property type="molecule type" value="Genomic_DNA"/>
</dbReference>
<dbReference type="Proteomes" id="UP000588068">
    <property type="component" value="Unassembled WGS sequence"/>
</dbReference>
<evidence type="ECO:0000313" key="2">
    <source>
        <dbReference type="Proteomes" id="UP000588068"/>
    </source>
</evidence>